<evidence type="ECO:0000313" key="2">
    <source>
        <dbReference type="EMBL" id="GFF12743.1"/>
    </source>
</evidence>
<evidence type="ECO:0000313" key="3">
    <source>
        <dbReference type="Proteomes" id="UP000452235"/>
    </source>
</evidence>
<organism evidence="2 3">
    <name type="scientific">Aspergillus terreus</name>
    <dbReference type="NCBI Taxonomy" id="33178"/>
    <lineage>
        <taxon>Eukaryota</taxon>
        <taxon>Fungi</taxon>
        <taxon>Dikarya</taxon>
        <taxon>Ascomycota</taxon>
        <taxon>Pezizomycotina</taxon>
        <taxon>Eurotiomycetes</taxon>
        <taxon>Eurotiomycetidae</taxon>
        <taxon>Eurotiales</taxon>
        <taxon>Aspergillaceae</taxon>
        <taxon>Aspergillus</taxon>
        <taxon>Aspergillus subgen. Circumdati</taxon>
    </lineage>
</organism>
<feature type="compositionally biased region" description="Acidic residues" evidence="1">
    <location>
        <begin position="36"/>
        <end position="52"/>
    </location>
</feature>
<dbReference type="VEuPathDB" id="FungiDB:ATEG_01742"/>
<name>A0A5M3YNW0_ASPTE</name>
<dbReference type="Proteomes" id="UP000452235">
    <property type="component" value="Unassembled WGS sequence"/>
</dbReference>
<reference evidence="2 3" key="1">
    <citation type="submission" date="2020-01" db="EMBL/GenBank/DDBJ databases">
        <title>Aspergillus terreus IFO 6365 whole genome shotgun sequence.</title>
        <authorList>
            <person name="Kanamasa S."/>
            <person name="Takahashi H."/>
        </authorList>
    </citation>
    <scope>NUCLEOTIDE SEQUENCE [LARGE SCALE GENOMIC DNA]</scope>
    <source>
        <strain evidence="2 3">IFO 6365</strain>
    </source>
</reference>
<proteinExistence type="predicted"/>
<gene>
    <name evidence="2" type="ORF">ATEIFO6365_0001096700</name>
</gene>
<dbReference type="AlphaFoldDB" id="A0A5M3YNW0"/>
<evidence type="ECO:0000256" key="1">
    <source>
        <dbReference type="SAM" id="MobiDB-lite"/>
    </source>
</evidence>
<accession>A0A5M3YNW0</accession>
<feature type="region of interest" description="Disordered" evidence="1">
    <location>
        <begin position="32"/>
        <end position="55"/>
    </location>
</feature>
<sequence>MPLDTIDQPVNPGDLILAYTCKPWVLVSLRPRADEQSSDEASDDDDWTEEEGDARNSEVKPLRAFLDELAGSLDIIVVVNPHGREVLEHCFSGTCPRKEGLEWLEREEHWIRDYRRQAKESELSKSDKKRLREIKHEILKFLEEKYEAINERKKEMGLPLDDVDEQVKDYTDCMFSF</sequence>
<comment type="caution">
    <text evidence="2">The sequence shown here is derived from an EMBL/GenBank/DDBJ whole genome shotgun (WGS) entry which is preliminary data.</text>
</comment>
<dbReference type="EMBL" id="BLJY01000001">
    <property type="protein sequence ID" value="GFF12743.1"/>
    <property type="molecule type" value="Genomic_DNA"/>
</dbReference>
<protein>
    <submittedName>
        <fullName evidence="2">Uncharacterized protein</fullName>
    </submittedName>
</protein>
<keyword evidence="3" id="KW-1185">Reference proteome</keyword>
<dbReference type="OrthoDB" id="4501419at2759"/>